<feature type="signal peptide" evidence="2">
    <location>
        <begin position="1"/>
        <end position="22"/>
    </location>
</feature>
<dbReference type="Pfam" id="PF06764">
    <property type="entry name" value="DUF1223"/>
    <property type="match status" value="1"/>
</dbReference>
<evidence type="ECO:0008006" key="5">
    <source>
        <dbReference type="Google" id="ProtNLM"/>
    </source>
</evidence>
<dbReference type="AlphaFoldDB" id="A0A4R6WX36"/>
<dbReference type="InterPro" id="IPR010634">
    <property type="entry name" value="DUF1223"/>
</dbReference>
<organism evidence="3 4">
    <name type="scientific">Dongia mobilis</name>
    <dbReference type="NCBI Taxonomy" id="578943"/>
    <lineage>
        <taxon>Bacteria</taxon>
        <taxon>Pseudomonadati</taxon>
        <taxon>Pseudomonadota</taxon>
        <taxon>Alphaproteobacteria</taxon>
        <taxon>Rhodospirillales</taxon>
        <taxon>Dongiaceae</taxon>
        <taxon>Dongia</taxon>
    </lineage>
</organism>
<dbReference type="RefSeq" id="WP_133611632.1">
    <property type="nucleotide sequence ID" value="NZ_SNYW01000002.1"/>
</dbReference>
<name>A0A4R6WX36_9PROT</name>
<dbReference type="OrthoDB" id="9808254at2"/>
<evidence type="ECO:0000256" key="2">
    <source>
        <dbReference type="SAM" id="SignalP"/>
    </source>
</evidence>
<dbReference type="SUPFAM" id="SSF52833">
    <property type="entry name" value="Thioredoxin-like"/>
    <property type="match status" value="1"/>
</dbReference>
<evidence type="ECO:0000313" key="4">
    <source>
        <dbReference type="Proteomes" id="UP000295783"/>
    </source>
</evidence>
<feature type="chain" id="PRO_5020825164" description="DUF1223 domain-containing protein" evidence="2">
    <location>
        <begin position="23"/>
        <end position="305"/>
    </location>
</feature>
<dbReference type="PANTHER" id="PTHR36057">
    <property type="match status" value="1"/>
</dbReference>
<keyword evidence="2" id="KW-0732">Signal</keyword>
<evidence type="ECO:0000256" key="1">
    <source>
        <dbReference type="SAM" id="MobiDB-lite"/>
    </source>
</evidence>
<dbReference type="EMBL" id="SNYW01000002">
    <property type="protein sequence ID" value="TDQ85420.1"/>
    <property type="molecule type" value="Genomic_DNA"/>
</dbReference>
<dbReference type="InterPro" id="IPR036249">
    <property type="entry name" value="Thioredoxin-like_sf"/>
</dbReference>
<protein>
    <recommendedName>
        <fullName evidence="5">DUF1223 domain-containing protein</fullName>
    </recommendedName>
</protein>
<evidence type="ECO:0000313" key="3">
    <source>
        <dbReference type="EMBL" id="TDQ85420.1"/>
    </source>
</evidence>
<dbReference type="Proteomes" id="UP000295783">
    <property type="component" value="Unassembled WGS sequence"/>
</dbReference>
<feature type="region of interest" description="Disordered" evidence="1">
    <location>
        <begin position="29"/>
        <end position="67"/>
    </location>
</feature>
<keyword evidence="4" id="KW-1185">Reference proteome</keyword>
<accession>A0A4R6WX36</accession>
<feature type="compositionally biased region" description="Polar residues" evidence="1">
    <location>
        <begin position="40"/>
        <end position="53"/>
    </location>
</feature>
<dbReference type="PANTHER" id="PTHR36057:SF1">
    <property type="entry name" value="LIPOPROTEIN LIPID ATTACHMENT SITE-LIKE PROTEIN, PUTATIVE (DUF1223)-RELATED"/>
    <property type="match status" value="1"/>
</dbReference>
<gene>
    <name evidence="3" type="ORF">A8950_0205</name>
</gene>
<comment type="caution">
    <text evidence="3">The sequence shown here is derived from an EMBL/GenBank/DDBJ whole genome shotgun (WGS) entry which is preliminary data.</text>
</comment>
<sequence length="305" mass="32754">MSKAFFRAAALIAFLAGFGAMAQPDAAQAQSPDSLVQPFSGPQLSPGQSLPNQPGQPPALPDGIAPDPAHLVPPAPAAILRPLTLARPVVVELFTAEGCATCPTADQNLAALAQRRDLLALSYHVDYWDYTGWRDRFARPDHAVRHRAYTQAMGDNMVYTPQILVAGALPVLGSDRVAIETALREARNRKVMAEPVLTKDGAGDIALHLPAMPLKVPATLWLVTFSHRVESDVTAGENEGRRLVSINTVRSIRKLGQWHGQRLVQSIRLTDQERAAAPDGCAIIANEVEFGPVVAAGAWHVADLQ</sequence>
<reference evidence="3 4" key="1">
    <citation type="submission" date="2019-03" db="EMBL/GenBank/DDBJ databases">
        <title>Genomic Encyclopedia of Type Strains, Phase III (KMG-III): the genomes of soil and plant-associated and newly described type strains.</title>
        <authorList>
            <person name="Whitman W."/>
        </authorList>
    </citation>
    <scope>NUCLEOTIDE SEQUENCE [LARGE SCALE GENOMIC DNA]</scope>
    <source>
        <strain evidence="3 4">CGMCC 1.7660</strain>
    </source>
</reference>
<proteinExistence type="predicted"/>